<feature type="region of interest" description="Disordered" evidence="1">
    <location>
        <begin position="1"/>
        <end position="33"/>
    </location>
</feature>
<dbReference type="KEGG" id="sapo:SAPIO_CDS10881"/>
<proteinExistence type="predicted"/>
<comment type="caution">
    <text evidence="3">The sequence shown here is derived from an EMBL/GenBank/DDBJ whole genome shotgun (WGS) entry which is preliminary data.</text>
</comment>
<dbReference type="InterPro" id="IPR046497">
    <property type="entry name" value="DUF6590"/>
</dbReference>
<accession>A0A084FUS4</accession>
<dbReference type="HOGENOM" id="CLU_804498_0_0_1"/>
<dbReference type="AlphaFoldDB" id="A0A084FUS4"/>
<name>A0A084FUS4_PSEDA</name>
<feature type="compositionally biased region" description="Basic and acidic residues" evidence="1">
    <location>
        <begin position="1"/>
        <end position="29"/>
    </location>
</feature>
<dbReference type="EMBL" id="JOWA01000176">
    <property type="protein sequence ID" value="KEZ38836.1"/>
    <property type="molecule type" value="Genomic_DNA"/>
</dbReference>
<sequence>MIMTLPEKEKDKGKGKGKGKGKDRDKGKAQVEATVGAEEIEVAEAAVGAEDPEIASQHLYSGANFDAAVYSPSGHRAVTTGAMVQHQGTNEEGGSNNERLDKTHPGLRILREGAYSKWLGIKRSEGEHSARARLIRAHLVDLESYLTFGMVTGSPDFENVYQRCDYSHHRPGTIIEYPCHGATLKPIELGNVNKSISNYGPVFTKLRAVIVVARYQKHATVVPVYTHNGKGITFLSKEEKKEHVLLLDEGEQKNVKAEAKARAKDKDKAKAANEGGSETIFATKDKGFTGNRWFNTTTYVKFTELSSHHYKMGCRLLGKLDRKSLDKLHNIILRRFNKNSVEFAP</sequence>
<evidence type="ECO:0000256" key="1">
    <source>
        <dbReference type="SAM" id="MobiDB-lite"/>
    </source>
</evidence>
<dbReference type="OrthoDB" id="3438983at2759"/>
<evidence type="ECO:0000259" key="2">
    <source>
        <dbReference type="Pfam" id="PF20233"/>
    </source>
</evidence>
<dbReference type="Proteomes" id="UP000028545">
    <property type="component" value="Unassembled WGS sequence"/>
</dbReference>
<dbReference type="GeneID" id="27720122"/>
<evidence type="ECO:0000313" key="4">
    <source>
        <dbReference type="Proteomes" id="UP000028545"/>
    </source>
</evidence>
<keyword evidence="4" id="KW-1185">Reference proteome</keyword>
<feature type="domain" description="DUF6590" evidence="2">
    <location>
        <begin position="170"/>
        <end position="328"/>
    </location>
</feature>
<protein>
    <recommendedName>
        <fullName evidence="2">DUF6590 domain-containing protein</fullName>
    </recommendedName>
</protein>
<evidence type="ECO:0000313" key="3">
    <source>
        <dbReference type="EMBL" id="KEZ38836.1"/>
    </source>
</evidence>
<gene>
    <name evidence="3" type="ORF">SAPIO_CDS10881</name>
</gene>
<dbReference type="RefSeq" id="XP_016638635.1">
    <property type="nucleotide sequence ID" value="XM_016784418.1"/>
</dbReference>
<organism evidence="3 4">
    <name type="scientific">Pseudallescheria apiosperma</name>
    <name type="common">Scedosporium apiospermum</name>
    <dbReference type="NCBI Taxonomy" id="563466"/>
    <lineage>
        <taxon>Eukaryota</taxon>
        <taxon>Fungi</taxon>
        <taxon>Dikarya</taxon>
        <taxon>Ascomycota</taxon>
        <taxon>Pezizomycotina</taxon>
        <taxon>Sordariomycetes</taxon>
        <taxon>Hypocreomycetidae</taxon>
        <taxon>Microascales</taxon>
        <taxon>Microascaceae</taxon>
        <taxon>Scedosporium</taxon>
    </lineage>
</organism>
<dbReference type="VEuPathDB" id="FungiDB:SAPIO_CDS10881"/>
<reference evidence="3 4" key="1">
    <citation type="journal article" date="2014" name="Genome Announc.">
        <title>Draft genome sequence of the pathogenic fungus Scedosporium apiospermum.</title>
        <authorList>
            <person name="Vandeputte P."/>
            <person name="Ghamrawi S."/>
            <person name="Rechenmann M."/>
            <person name="Iltis A."/>
            <person name="Giraud S."/>
            <person name="Fleury M."/>
            <person name="Thornton C."/>
            <person name="Delhaes L."/>
            <person name="Meyer W."/>
            <person name="Papon N."/>
            <person name="Bouchara J.P."/>
        </authorList>
    </citation>
    <scope>NUCLEOTIDE SEQUENCE [LARGE SCALE GENOMIC DNA]</scope>
    <source>
        <strain evidence="3 4">IHEM 14462</strain>
    </source>
</reference>
<dbReference type="Pfam" id="PF20233">
    <property type="entry name" value="DUF6590"/>
    <property type="match status" value="1"/>
</dbReference>